<protein>
    <submittedName>
        <fullName evidence="2">Uncharacterized protein</fullName>
    </submittedName>
</protein>
<evidence type="ECO:0000313" key="3">
    <source>
        <dbReference type="Proteomes" id="UP000094444"/>
    </source>
</evidence>
<dbReference type="AlphaFoldDB" id="A0A2P5I135"/>
<feature type="compositionally biased region" description="Polar residues" evidence="1">
    <location>
        <begin position="324"/>
        <end position="346"/>
    </location>
</feature>
<gene>
    <name evidence="2" type="ORF">DHEL01_v205379</name>
</gene>
<reference evidence="2" key="1">
    <citation type="submission" date="2017-09" db="EMBL/GenBank/DDBJ databases">
        <title>Polyketide synthases of a Diaporthe helianthi virulent isolate.</title>
        <authorList>
            <person name="Baroncelli R."/>
        </authorList>
    </citation>
    <scope>NUCLEOTIDE SEQUENCE [LARGE SCALE GENOMIC DNA]</scope>
    <source>
        <strain evidence="2">7/96</strain>
    </source>
</reference>
<evidence type="ECO:0000256" key="1">
    <source>
        <dbReference type="SAM" id="MobiDB-lite"/>
    </source>
</evidence>
<sequence>MVGSGRNGKDKGKGRDTGKSSDKGEGKGKGKEKEKRDRSHSDEPRSDGSASSRRRPKRVHTTVLIDAPRNPVSHNPQHPHVAQQPSQVPTPYPQHGSRHPYLGWYQPEQVTRALGSLNPTAPSSHGIGMVPNQPQRPSDTSNFLDNYYDRPAFPTVGTNPYGRIQDAIQRRPQRTGFEPPGWEPHFEPVEFWHLRMAVVNNWTATEIAASLQRPVPSVLQQIEDFKLSWTLDEDNILRGLRAPVTRGSDIQEIKDQLRATHTDPMKYRFADEIRERFKVLQKGRTPGPQAENRQAAALLRPTAASASASSPARARAVNRGTGPPETSSMSSATNASQDHSDGNLSSGDFLIAGLNRDENPAVSPGSPSAPQPHATRKPSLNLPNGMIRTYKMTPDTNMYLKHALAEDKPYAEIIQTMFPDLDEQQDKQYLQSHAGRVGADWPQKHDAMLRILV</sequence>
<dbReference type="EMBL" id="MAVT02000392">
    <property type="protein sequence ID" value="POS76230.1"/>
    <property type="molecule type" value="Genomic_DNA"/>
</dbReference>
<proteinExistence type="predicted"/>
<comment type="caution">
    <text evidence="2">The sequence shown here is derived from an EMBL/GenBank/DDBJ whole genome shotgun (WGS) entry which is preliminary data.</text>
</comment>
<feature type="region of interest" description="Disordered" evidence="1">
    <location>
        <begin position="1"/>
        <end position="97"/>
    </location>
</feature>
<dbReference type="Proteomes" id="UP000094444">
    <property type="component" value="Unassembled WGS sequence"/>
</dbReference>
<accession>A0A2P5I135</accession>
<feature type="compositionally biased region" description="Basic and acidic residues" evidence="1">
    <location>
        <begin position="7"/>
        <end position="46"/>
    </location>
</feature>
<evidence type="ECO:0000313" key="2">
    <source>
        <dbReference type="EMBL" id="POS76230.1"/>
    </source>
</evidence>
<dbReference type="InParanoid" id="A0A2P5I135"/>
<feature type="compositionally biased region" description="Low complexity" evidence="1">
    <location>
        <begin position="300"/>
        <end position="315"/>
    </location>
</feature>
<keyword evidence="3" id="KW-1185">Reference proteome</keyword>
<organism evidence="2 3">
    <name type="scientific">Diaporthe helianthi</name>
    <dbReference type="NCBI Taxonomy" id="158607"/>
    <lineage>
        <taxon>Eukaryota</taxon>
        <taxon>Fungi</taxon>
        <taxon>Dikarya</taxon>
        <taxon>Ascomycota</taxon>
        <taxon>Pezizomycotina</taxon>
        <taxon>Sordariomycetes</taxon>
        <taxon>Sordariomycetidae</taxon>
        <taxon>Diaporthales</taxon>
        <taxon>Diaporthaceae</taxon>
        <taxon>Diaporthe</taxon>
    </lineage>
</organism>
<name>A0A2P5I135_DIAHE</name>
<feature type="region of interest" description="Disordered" evidence="1">
    <location>
        <begin position="300"/>
        <end position="384"/>
    </location>
</feature>